<accession>A0ABX8LZH1</accession>
<protein>
    <recommendedName>
        <fullName evidence="2">Transposase DDE domain-containing protein</fullName>
    </recommendedName>
</protein>
<dbReference type="RefSeq" id="WP_217469808.1">
    <property type="nucleotide sequence ID" value="NZ_CP020335.1"/>
</dbReference>
<gene>
    <name evidence="3" type="ORF">B0X70_16290</name>
</gene>
<dbReference type="Pfam" id="PF13751">
    <property type="entry name" value="DDE_Tnp_1_6"/>
    <property type="match status" value="1"/>
</dbReference>
<name>A0ABX8LZH1_9GAMM</name>
<dbReference type="EMBL" id="CP020335">
    <property type="protein sequence ID" value="QXF34538.1"/>
    <property type="molecule type" value="Genomic_DNA"/>
</dbReference>
<evidence type="ECO:0000313" key="3">
    <source>
        <dbReference type="EMBL" id="QXF34538.1"/>
    </source>
</evidence>
<evidence type="ECO:0000313" key="4">
    <source>
        <dbReference type="Proteomes" id="UP000693715"/>
    </source>
</evidence>
<reference evidence="3 4" key="1">
    <citation type="submission" date="2017-03" db="EMBL/GenBank/DDBJ databases">
        <title>Genome comparison of Photorhabdus luminescens strain 0813-124 phase variants.</title>
        <authorList>
            <person name="Chien C.-C."/>
            <person name="Chen W.-J."/>
            <person name="Shih M.-C."/>
            <person name="Hsieh F.-C."/>
        </authorList>
    </citation>
    <scope>NUCLEOTIDE SEQUENCE [LARGE SCALE GENOMIC DNA]</scope>
    <source>
        <strain evidence="3 4">0813-124 phase II</strain>
    </source>
</reference>
<keyword evidence="4" id="KW-1185">Reference proteome</keyword>
<evidence type="ECO:0000259" key="2">
    <source>
        <dbReference type="Pfam" id="PF13751"/>
    </source>
</evidence>
<keyword evidence="1" id="KW-0812">Transmembrane</keyword>
<feature type="domain" description="Transposase DDE" evidence="2">
    <location>
        <begin position="111"/>
        <end position="230"/>
    </location>
</feature>
<dbReference type="Proteomes" id="UP000693715">
    <property type="component" value="Chromosome"/>
</dbReference>
<proteinExistence type="predicted"/>
<sequence>MIQRLKRRRGFSSAYKPSVLVNEARIIVAQTVDPASETRVIADLLAQHYQLSGCHPKTLLLDAGYFHDEVIAETQKHQILLFCPDGNERQSQRKIYPKSRFIYHAEKDLYLCPANDKLRLVSTVKPSEKSRGHRVYTGANCANCLKKEKCTQAKKGRKIKRYPEDNARDKLRSRMTKPESKRILSQRKVMVEPVFSALRGIPGLERFRRRGLSAVRVEFTLHAIAYNLSRAVALILWVIFSLSRVVSPNNRQ</sequence>
<evidence type="ECO:0000256" key="1">
    <source>
        <dbReference type="SAM" id="Phobius"/>
    </source>
</evidence>
<feature type="transmembrane region" description="Helical" evidence="1">
    <location>
        <begin position="219"/>
        <end position="240"/>
    </location>
</feature>
<keyword evidence="1" id="KW-0472">Membrane</keyword>
<dbReference type="InterPro" id="IPR025668">
    <property type="entry name" value="Tnp_DDE_dom"/>
</dbReference>
<dbReference type="PANTHER" id="PTHR33408">
    <property type="entry name" value="TRANSPOSASE"/>
    <property type="match status" value="1"/>
</dbReference>
<organism evidence="3 4">
    <name type="scientific">Photorhabdus akhurstii</name>
    <dbReference type="NCBI Taxonomy" id="171438"/>
    <lineage>
        <taxon>Bacteria</taxon>
        <taxon>Pseudomonadati</taxon>
        <taxon>Pseudomonadota</taxon>
        <taxon>Gammaproteobacteria</taxon>
        <taxon>Enterobacterales</taxon>
        <taxon>Morganellaceae</taxon>
        <taxon>Photorhabdus</taxon>
    </lineage>
</organism>
<keyword evidence="1" id="KW-1133">Transmembrane helix</keyword>
<dbReference type="PANTHER" id="PTHR33408:SF2">
    <property type="entry name" value="TRANSPOSASE DDE DOMAIN-CONTAINING PROTEIN"/>
    <property type="match status" value="1"/>
</dbReference>